<keyword evidence="1" id="KW-0802">TPR repeat</keyword>
<dbReference type="Pfam" id="PF01535">
    <property type="entry name" value="PPR"/>
    <property type="match status" value="1"/>
</dbReference>
<evidence type="ECO:0000313" key="3">
    <source>
        <dbReference type="Proteomes" id="UP000242616"/>
    </source>
</evidence>
<protein>
    <recommendedName>
        <fullName evidence="4">Tetratricopeptide repeat protein</fullName>
    </recommendedName>
</protein>
<evidence type="ECO:0008006" key="4">
    <source>
        <dbReference type="Google" id="ProtNLM"/>
    </source>
</evidence>
<dbReference type="InterPro" id="IPR037919">
    <property type="entry name" value="OGT"/>
</dbReference>
<proteinExistence type="predicted"/>
<dbReference type="RefSeq" id="WP_075665915.1">
    <property type="nucleotide sequence ID" value="NZ_LBFC01000018.1"/>
</dbReference>
<dbReference type="InterPro" id="IPR002885">
    <property type="entry name" value="PPR_rpt"/>
</dbReference>
<dbReference type="PANTHER" id="PTHR44366:SF1">
    <property type="entry name" value="UDP-N-ACETYLGLUCOSAMINE--PEPTIDE N-ACETYLGLUCOSAMINYLTRANSFERASE 110 KDA SUBUNIT"/>
    <property type="match status" value="1"/>
</dbReference>
<dbReference type="SMART" id="SM00028">
    <property type="entry name" value="TPR"/>
    <property type="match status" value="2"/>
</dbReference>
<dbReference type="InterPro" id="IPR006597">
    <property type="entry name" value="Sel1-like"/>
</dbReference>
<evidence type="ECO:0000313" key="2">
    <source>
        <dbReference type="EMBL" id="ONN27141.1"/>
    </source>
</evidence>
<name>A0ABX3IH32_9BACT</name>
<dbReference type="PANTHER" id="PTHR44366">
    <property type="entry name" value="UDP-N-ACETYLGLUCOSAMINE--PEPTIDE N-ACETYLGLUCOSAMINYLTRANSFERASE 110 KDA SUBUNIT"/>
    <property type="match status" value="1"/>
</dbReference>
<dbReference type="InterPro" id="IPR019734">
    <property type="entry name" value="TPR_rpt"/>
</dbReference>
<keyword evidence="3" id="KW-1185">Reference proteome</keyword>
<dbReference type="PROSITE" id="PS50293">
    <property type="entry name" value="TPR_REGION"/>
    <property type="match status" value="1"/>
</dbReference>
<sequence length="142" mass="16623">MLLVEKLLKAIELTKMGRLDEAEKIYKELIKENIPEAYNNLGNIYRKKGLIARAIEYYQKAIEIKPDFAECYFNLGCAYMEIDNYSMAIFSMEKAEKLGFKQFDLDVQLALCYLAVGNKKRANQRMKDEKVREEVLKYIEEG</sequence>
<dbReference type="Gene3D" id="1.25.40.10">
    <property type="entry name" value="Tetratricopeptide repeat domain"/>
    <property type="match status" value="1"/>
</dbReference>
<dbReference type="SMART" id="SM00671">
    <property type="entry name" value="SEL1"/>
    <property type="match status" value="2"/>
</dbReference>
<evidence type="ECO:0000256" key="1">
    <source>
        <dbReference type="PROSITE-ProRule" id="PRU00339"/>
    </source>
</evidence>
<feature type="repeat" description="TPR" evidence="1">
    <location>
        <begin position="69"/>
        <end position="102"/>
    </location>
</feature>
<dbReference type="Pfam" id="PF13181">
    <property type="entry name" value="TPR_8"/>
    <property type="match status" value="1"/>
</dbReference>
<dbReference type="Proteomes" id="UP000242616">
    <property type="component" value="Unassembled WGS sequence"/>
</dbReference>
<dbReference type="Pfam" id="PF00515">
    <property type="entry name" value="TPR_1"/>
    <property type="match status" value="1"/>
</dbReference>
<reference evidence="2 3" key="1">
    <citation type="submission" date="2015-06" db="EMBL/GenBank/DDBJ databases">
        <title>Genome sequencing of Thermotogales isolates from hydrothermal vents.</title>
        <authorList>
            <person name="Haverkamp T.H."/>
            <person name="Kublanov I.V."/>
            <person name="Nesbo C.L."/>
        </authorList>
    </citation>
    <scope>NUCLEOTIDE SEQUENCE [LARGE SCALE GENOMIC DNA]</scope>
    <source>
        <strain evidence="3">ik275mar</strain>
    </source>
</reference>
<dbReference type="EMBL" id="LBFC01000018">
    <property type="protein sequence ID" value="ONN27141.1"/>
    <property type="molecule type" value="Genomic_DNA"/>
</dbReference>
<dbReference type="InterPro" id="IPR011990">
    <property type="entry name" value="TPR-like_helical_dom_sf"/>
</dbReference>
<feature type="repeat" description="TPR" evidence="1">
    <location>
        <begin position="35"/>
        <end position="68"/>
    </location>
</feature>
<dbReference type="SUPFAM" id="SSF48452">
    <property type="entry name" value="TPR-like"/>
    <property type="match status" value="1"/>
</dbReference>
<gene>
    <name evidence="2" type="ORF">XJ44_04975</name>
</gene>
<comment type="caution">
    <text evidence="2">The sequence shown here is derived from an EMBL/GenBank/DDBJ whole genome shotgun (WGS) entry which is preliminary data.</text>
</comment>
<dbReference type="PROSITE" id="PS50005">
    <property type="entry name" value="TPR"/>
    <property type="match status" value="2"/>
</dbReference>
<accession>A0ABX3IH32</accession>
<organism evidence="2 3">
    <name type="scientific">Thermosipho affectus</name>
    <dbReference type="NCBI Taxonomy" id="660294"/>
    <lineage>
        <taxon>Bacteria</taxon>
        <taxon>Thermotogati</taxon>
        <taxon>Thermotogota</taxon>
        <taxon>Thermotogae</taxon>
        <taxon>Thermotogales</taxon>
        <taxon>Fervidobacteriaceae</taxon>
        <taxon>Thermosipho</taxon>
    </lineage>
</organism>